<protein>
    <submittedName>
        <fullName evidence="1">Uncharacterized protein</fullName>
    </submittedName>
</protein>
<name>A0A0F9GEA2_9ZZZZ</name>
<sequence length="47" mass="5516">MPLPEGTRYRVKTIIKDGIKKKIRLAFHPKTNKVIEAKKLKEKQNAR</sequence>
<reference evidence="1" key="1">
    <citation type="journal article" date="2015" name="Nature">
        <title>Complex archaea that bridge the gap between prokaryotes and eukaryotes.</title>
        <authorList>
            <person name="Spang A."/>
            <person name="Saw J.H."/>
            <person name="Jorgensen S.L."/>
            <person name="Zaremba-Niedzwiedzka K."/>
            <person name="Martijn J."/>
            <person name="Lind A.E."/>
            <person name="van Eijk R."/>
            <person name="Schleper C."/>
            <person name="Guy L."/>
            <person name="Ettema T.J."/>
        </authorList>
    </citation>
    <scope>NUCLEOTIDE SEQUENCE</scope>
</reference>
<comment type="caution">
    <text evidence="1">The sequence shown here is derived from an EMBL/GenBank/DDBJ whole genome shotgun (WGS) entry which is preliminary data.</text>
</comment>
<dbReference type="EMBL" id="LAZR01028795">
    <property type="protein sequence ID" value="KKL61517.1"/>
    <property type="molecule type" value="Genomic_DNA"/>
</dbReference>
<dbReference type="AlphaFoldDB" id="A0A0F9GEA2"/>
<accession>A0A0F9GEA2</accession>
<organism evidence="1">
    <name type="scientific">marine sediment metagenome</name>
    <dbReference type="NCBI Taxonomy" id="412755"/>
    <lineage>
        <taxon>unclassified sequences</taxon>
        <taxon>metagenomes</taxon>
        <taxon>ecological metagenomes</taxon>
    </lineage>
</organism>
<evidence type="ECO:0000313" key="1">
    <source>
        <dbReference type="EMBL" id="KKL61517.1"/>
    </source>
</evidence>
<gene>
    <name evidence="1" type="ORF">LCGC14_2194540</name>
</gene>
<proteinExistence type="predicted"/>